<dbReference type="Proteomes" id="UP001254813">
    <property type="component" value="Unassembled WGS sequence"/>
</dbReference>
<gene>
    <name evidence="2" type="ORF">NDI79_19085</name>
</gene>
<comment type="caution">
    <text evidence="2">The sequence shown here is derived from an EMBL/GenBank/DDBJ whole genome shotgun (WGS) entry which is preliminary data.</text>
</comment>
<proteinExistence type="predicted"/>
<dbReference type="RefSeq" id="WP_310930300.1">
    <property type="nucleotide sequence ID" value="NZ_JAMQOQ010000006.1"/>
</dbReference>
<evidence type="ECO:0000256" key="1">
    <source>
        <dbReference type="SAM" id="MobiDB-lite"/>
    </source>
</evidence>
<organism evidence="2 3">
    <name type="scientific">Halogeometricum luteum</name>
    <dbReference type="NCBI Taxonomy" id="2950537"/>
    <lineage>
        <taxon>Archaea</taxon>
        <taxon>Methanobacteriati</taxon>
        <taxon>Methanobacteriota</taxon>
        <taxon>Stenosarchaea group</taxon>
        <taxon>Halobacteria</taxon>
        <taxon>Halobacteriales</taxon>
        <taxon>Haloferacaceae</taxon>
        <taxon>Halogeometricum</taxon>
    </lineage>
</organism>
<dbReference type="EMBL" id="JAMQOQ010000006">
    <property type="protein sequence ID" value="MDS0296284.1"/>
    <property type="molecule type" value="Genomic_DNA"/>
</dbReference>
<accession>A0ABU2G7K9</accession>
<reference evidence="2 3" key="1">
    <citation type="submission" date="2022-06" db="EMBL/GenBank/DDBJ databases">
        <title>Halogeometricum sp. a new haloarchaeum isolate from saline soil.</title>
        <authorList>
            <person name="Strakova D."/>
            <person name="Galisteo C."/>
            <person name="Sanchez-Porro C."/>
            <person name="Ventosa A."/>
        </authorList>
    </citation>
    <scope>NUCLEOTIDE SEQUENCE [LARGE SCALE GENOMIC DNA]</scope>
    <source>
        <strain evidence="3">S3BR25-2</strain>
    </source>
</reference>
<feature type="region of interest" description="Disordered" evidence="1">
    <location>
        <begin position="1"/>
        <end position="35"/>
    </location>
</feature>
<protein>
    <submittedName>
        <fullName evidence="2">Uncharacterized protein</fullName>
    </submittedName>
</protein>
<name>A0ABU2G7K9_9EURY</name>
<evidence type="ECO:0000313" key="3">
    <source>
        <dbReference type="Proteomes" id="UP001254813"/>
    </source>
</evidence>
<keyword evidence="3" id="KW-1185">Reference proteome</keyword>
<sequence length="88" mass="9614">MDERVETVGSEGDYATSRPTNPNRSTDPRRGASTKSLVFTTRGRPVQVSRFTPGATTPVASTAMSSAVERLENLRATFDTVKSRLQRP</sequence>
<evidence type="ECO:0000313" key="2">
    <source>
        <dbReference type="EMBL" id="MDS0296284.1"/>
    </source>
</evidence>